<dbReference type="Proteomes" id="UP000002207">
    <property type="component" value="Chromosome"/>
</dbReference>
<feature type="transmembrane region" description="Helical" evidence="7">
    <location>
        <begin position="410"/>
        <end position="432"/>
    </location>
</feature>
<organism evidence="8 9">
    <name type="scientific">Acidobacterium capsulatum (strain ATCC 51196 / DSM 11244 / BCRC 80197 / JCM 7670 / NBRC 15755 / NCIMB 13165 / 161)</name>
    <dbReference type="NCBI Taxonomy" id="240015"/>
    <lineage>
        <taxon>Bacteria</taxon>
        <taxon>Pseudomonadati</taxon>
        <taxon>Acidobacteriota</taxon>
        <taxon>Terriglobia</taxon>
        <taxon>Terriglobales</taxon>
        <taxon>Acidobacteriaceae</taxon>
        <taxon>Acidobacterium</taxon>
    </lineage>
</organism>
<evidence type="ECO:0000256" key="7">
    <source>
        <dbReference type="SAM" id="Phobius"/>
    </source>
</evidence>
<keyword evidence="4 7" id="KW-0812">Transmembrane</keyword>
<feature type="transmembrane region" description="Helical" evidence="7">
    <location>
        <begin position="351"/>
        <end position="370"/>
    </location>
</feature>
<dbReference type="HOGENOM" id="CLU_007946_17_3_0"/>
<dbReference type="Pfam" id="PF13520">
    <property type="entry name" value="AA_permease_2"/>
    <property type="match status" value="1"/>
</dbReference>
<name>C1F6J9_ACIC5</name>
<feature type="transmembrane region" description="Helical" evidence="7">
    <location>
        <begin position="382"/>
        <end position="404"/>
    </location>
</feature>
<dbReference type="GO" id="GO:0022857">
    <property type="term" value="F:transmembrane transporter activity"/>
    <property type="evidence" value="ECO:0007669"/>
    <property type="project" value="InterPro"/>
</dbReference>
<feature type="transmembrane region" description="Helical" evidence="7">
    <location>
        <begin position="38"/>
        <end position="56"/>
    </location>
</feature>
<dbReference type="KEGG" id="aca:ACP_1500"/>
<dbReference type="EMBL" id="CP001472">
    <property type="protein sequence ID" value="ACO33675.1"/>
    <property type="molecule type" value="Genomic_DNA"/>
</dbReference>
<keyword evidence="9" id="KW-1185">Reference proteome</keyword>
<dbReference type="PANTHER" id="PTHR45826:SF2">
    <property type="entry name" value="AMINO ACID TRANSPORTER"/>
    <property type="match status" value="1"/>
</dbReference>
<feature type="transmembrane region" description="Helical" evidence="7">
    <location>
        <begin position="129"/>
        <end position="148"/>
    </location>
</feature>
<dbReference type="OrthoDB" id="9762947at2"/>
<gene>
    <name evidence="8" type="primary">cat</name>
    <name evidence="8" type="ordered locus">ACP_1500</name>
</gene>
<keyword evidence="3" id="KW-1003">Cell membrane</keyword>
<dbReference type="RefSeq" id="WP_015896633.1">
    <property type="nucleotide sequence ID" value="NC_012483.1"/>
</dbReference>
<proteinExistence type="predicted"/>
<feature type="transmembrane region" description="Helical" evidence="7">
    <location>
        <begin position="94"/>
        <end position="117"/>
    </location>
</feature>
<feature type="transmembrane region" description="Helical" evidence="7">
    <location>
        <begin position="154"/>
        <end position="174"/>
    </location>
</feature>
<reference evidence="8 9" key="1">
    <citation type="journal article" date="2009" name="Appl. Environ. Microbiol.">
        <title>Three genomes from the phylum Acidobacteria provide insight into the lifestyles of these microorganisms in soils.</title>
        <authorList>
            <person name="Ward N.L."/>
            <person name="Challacombe J.F."/>
            <person name="Janssen P.H."/>
            <person name="Henrissat B."/>
            <person name="Coutinho P.M."/>
            <person name="Wu M."/>
            <person name="Xie G."/>
            <person name="Haft D.H."/>
            <person name="Sait M."/>
            <person name="Badger J."/>
            <person name="Barabote R.D."/>
            <person name="Bradley B."/>
            <person name="Brettin T.S."/>
            <person name="Brinkac L.M."/>
            <person name="Bruce D."/>
            <person name="Creasy T."/>
            <person name="Daugherty S.C."/>
            <person name="Davidsen T.M."/>
            <person name="DeBoy R.T."/>
            <person name="Detter J.C."/>
            <person name="Dodson R.J."/>
            <person name="Durkin A.S."/>
            <person name="Ganapathy A."/>
            <person name="Gwinn-Giglio M."/>
            <person name="Han C.S."/>
            <person name="Khouri H."/>
            <person name="Kiss H."/>
            <person name="Kothari S.P."/>
            <person name="Madupu R."/>
            <person name="Nelson K.E."/>
            <person name="Nelson W.C."/>
            <person name="Paulsen I."/>
            <person name="Penn K."/>
            <person name="Ren Q."/>
            <person name="Rosovitz M.J."/>
            <person name="Selengut J.D."/>
            <person name="Shrivastava S."/>
            <person name="Sullivan S.A."/>
            <person name="Tapia R."/>
            <person name="Thompson L.S."/>
            <person name="Watkins K.L."/>
            <person name="Yang Q."/>
            <person name="Yu C."/>
            <person name="Zafar N."/>
            <person name="Zhou L."/>
            <person name="Kuske C.R."/>
        </authorList>
    </citation>
    <scope>NUCLEOTIDE SEQUENCE [LARGE SCALE GENOMIC DNA]</scope>
    <source>
        <strain evidence="9">ATCC 51196 / DSM 11244 / BCRC 80197 / JCM 7670 / NBRC 15755 / NCIMB 13165 / 161</strain>
    </source>
</reference>
<evidence type="ECO:0000256" key="5">
    <source>
        <dbReference type="ARBA" id="ARBA00022989"/>
    </source>
</evidence>
<dbReference type="PIRSF" id="PIRSF006060">
    <property type="entry name" value="AA_transporter"/>
    <property type="match status" value="1"/>
</dbReference>
<sequence>MALSSRPFRGRKLTLLPLVMATYFMVSGGPYGIEDILGGAGFAGGLLILILLPLVWSLPTALMIGELASAIPADGGFYVWVRRGLGPFWGFQEAWLSLTASIFDMAIYPALFVLYLGKLAPALTAGHRAELWIVAIIGICALWNLLGARPVGDGATWMFGLLLAPFAVLCGYAVMHGMEHGASLAVAEHCGGAGMGTAILVALWNYMGWDNASTVAQEVERPQRNYPRAMVWAIVLVTATYAIPLAAMRMAGVNCTDFQTGAWADAATHLAGRWLGVAIVASGTLSAIGMFNVLMLSYTRLPYAMAEDGMLPRVLARRNRRDVPWMAVLVCAVGWAWAAQMSFERLLSIDIILYGGSLMLEFAALVALRLREPHLERPFRAGSLAFAVLLGVVPAGLIVFAGYLSRGEQMAGMPALLFAALLAGGGPVAYLMSRWGRRWAAQPGVLPAAQD</sequence>
<dbReference type="AlphaFoldDB" id="C1F6J9"/>
<feature type="transmembrane region" description="Helical" evidence="7">
    <location>
        <begin position="229"/>
        <end position="251"/>
    </location>
</feature>
<evidence type="ECO:0000313" key="8">
    <source>
        <dbReference type="EMBL" id="ACO33675.1"/>
    </source>
</evidence>
<dbReference type="PANTHER" id="PTHR45826">
    <property type="entry name" value="POLYAMINE TRANSPORTER PUT1"/>
    <property type="match status" value="1"/>
</dbReference>
<feature type="transmembrane region" description="Helical" evidence="7">
    <location>
        <begin position="271"/>
        <end position="295"/>
    </location>
</feature>
<evidence type="ECO:0000256" key="6">
    <source>
        <dbReference type="ARBA" id="ARBA00023136"/>
    </source>
</evidence>
<evidence type="ECO:0000256" key="3">
    <source>
        <dbReference type="ARBA" id="ARBA00022475"/>
    </source>
</evidence>
<evidence type="ECO:0000256" key="1">
    <source>
        <dbReference type="ARBA" id="ARBA00004651"/>
    </source>
</evidence>
<dbReference type="InterPro" id="IPR044566">
    <property type="entry name" value="RMV1-like"/>
</dbReference>
<feature type="transmembrane region" description="Helical" evidence="7">
    <location>
        <begin position="323"/>
        <end position="339"/>
    </location>
</feature>
<accession>C1F6J9</accession>
<keyword evidence="5 7" id="KW-1133">Transmembrane helix</keyword>
<dbReference type="Gene3D" id="1.20.1740.10">
    <property type="entry name" value="Amino acid/polyamine transporter I"/>
    <property type="match status" value="1"/>
</dbReference>
<dbReference type="GO" id="GO:0005886">
    <property type="term" value="C:plasma membrane"/>
    <property type="evidence" value="ECO:0007669"/>
    <property type="project" value="UniProtKB-SubCell"/>
</dbReference>
<evidence type="ECO:0000256" key="2">
    <source>
        <dbReference type="ARBA" id="ARBA00022448"/>
    </source>
</evidence>
<evidence type="ECO:0000313" key="9">
    <source>
        <dbReference type="Proteomes" id="UP000002207"/>
    </source>
</evidence>
<comment type="subcellular location">
    <subcellularLocation>
        <location evidence="1">Cell membrane</location>
        <topology evidence="1">Multi-pass membrane protein</topology>
    </subcellularLocation>
</comment>
<dbReference type="eggNOG" id="COG0531">
    <property type="taxonomic scope" value="Bacteria"/>
</dbReference>
<dbReference type="InParanoid" id="C1F6J9"/>
<keyword evidence="6 7" id="KW-0472">Membrane</keyword>
<protein>
    <submittedName>
        <fullName evidence="8">Putative amino acid transporter</fullName>
    </submittedName>
</protein>
<dbReference type="InterPro" id="IPR002293">
    <property type="entry name" value="AA/rel_permease1"/>
</dbReference>
<keyword evidence="2" id="KW-0813">Transport</keyword>
<evidence type="ECO:0000256" key="4">
    <source>
        <dbReference type="ARBA" id="ARBA00022692"/>
    </source>
</evidence>